<feature type="region of interest" description="Disordered" evidence="1">
    <location>
        <begin position="90"/>
        <end position="145"/>
    </location>
</feature>
<evidence type="ECO:0000313" key="3">
    <source>
        <dbReference type="Proteomes" id="UP001165082"/>
    </source>
</evidence>
<feature type="region of interest" description="Disordered" evidence="1">
    <location>
        <begin position="251"/>
        <end position="280"/>
    </location>
</feature>
<keyword evidence="3" id="KW-1185">Reference proteome</keyword>
<evidence type="ECO:0000256" key="1">
    <source>
        <dbReference type="SAM" id="MobiDB-lite"/>
    </source>
</evidence>
<feature type="compositionally biased region" description="Acidic residues" evidence="1">
    <location>
        <begin position="104"/>
        <end position="142"/>
    </location>
</feature>
<reference evidence="2" key="1">
    <citation type="submission" date="2022-07" db="EMBL/GenBank/DDBJ databases">
        <title>Genome analysis of Parmales, a sister group of diatoms, reveals the evolutionary specialization of diatoms from phago-mixotrophs to photoautotrophs.</title>
        <authorList>
            <person name="Ban H."/>
            <person name="Sato S."/>
            <person name="Yoshikawa S."/>
            <person name="Kazumasa Y."/>
            <person name="Nakamura Y."/>
            <person name="Ichinomiya M."/>
            <person name="Saitoh K."/>
            <person name="Sato N."/>
            <person name="Blanc-Mathieu R."/>
            <person name="Endo H."/>
            <person name="Kuwata A."/>
            <person name="Ogata H."/>
        </authorList>
    </citation>
    <scope>NUCLEOTIDE SEQUENCE</scope>
</reference>
<protein>
    <submittedName>
        <fullName evidence="2">Uncharacterized protein</fullName>
    </submittedName>
</protein>
<dbReference type="AlphaFoldDB" id="A0A9W7A6X0"/>
<feature type="compositionally biased region" description="Acidic residues" evidence="1">
    <location>
        <begin position="263"/>
        <end position="273"/>
    </location>
</feature>
<organism evidence="2 3">
    <name type="scientific">Triparma retinervis</name>
    <dbReference type="NCBI Taxonomy" id="2557542"/>
    <lineage>
        <taxon>Eukaryota</taxon>
        <taxon>Sar</taxon>
        <taxon>Stramenopiles</taxon>
        <taxon>Ochrophyta</taxon>
        <taxon>Bolidophyceae</taxon>
        <taxon>Parmales</taxon>
        <taxon>Triparmaceae</taxon>
        <taxon>Triparma</taxon>
    </lineage>
</organism>
<comment type="caution">
    <text evidence="2">The sequence shown here is derived from an EMBL/GenBank/DDBJ whole genome shotgun (WGS) entry which is preliminary data.</text>
</comment>
<evidence type="ECO:0000313" key="2">
    <source>
        <dbReference type="EMBL" id="GMH64511.1"/>
    </source>
</evidence>
<dbReference type="Proteomes" id="UP001165082">
    <property type="component" value="Unassembled WGS sequence"/>
</dbReference>
<accession>A0A9W7A6X0</accession>
<sequence>MIGFEIAPFHGPAPDAQVLVVPEEEKEKGGEDCKRKSSFNALMQRANREERKTFEEKFKSTITSLNKKIADGILMTSKNIIRRVKKGWRGRKGKGQNKGVGSDTVEEEEEEEEVWVEESYEDDDEDDDEDEDEDEDGSGWEDESYHRDADSFTVMFSFRSESDNLGVAVKTGDYIDAYGHNKRAIFITGIQPRSQIVNLLASLGKTVELRKTMIVDMASKDALLQVVKDAKRHKESLSLVLSTIPGITPEFTEDKPGILTTSNDEDGEGESDESAGRGDD</sequence>
<gene>
    <name evidence="2" type="ORF">TrRE_jg692</name>
</gene>
<dbReference type="EMBL" id="BRXZ01001179">
    <property type="protein sequence ID" value="GMH64511.1"/>
    <property type="molecule type" value="Genomic_DNA"/>
</dbReference>
<name>A0A9W7A6X0_9STRA</name>
<feature type="non-terminal residue" evidence="2">
    <location>
        <position position="1"/>
    </location>
</feature>
<proteinExistence type="predicted"/>